<dbReference type="Pfam" id="PF13416">
    <property type="entry name" value="SBP_bac_8"/>
    <property type="match status" value="1"/>
</dbReference>
<evidence type="ECO:0000256" key="6">
    <source>
        <dbReference type="SAM" id="Phobius"/>
    </source>
</evidence>
<accession>A0A0L6JV98</accession>
<dbReference type="SUPFAM" id="SSF53850">
    <property type="entry name" value="Periplasmic binding protein-like II"/>
    <property type="match status" value="1"/>
</dbReference>
<dbReference type="Pfam" id="PF07833">
    <property type="entry name" value="Cu_amine_oxidN1"/>
    <property type="match status" value="1"/>
</dbReference>
<dbReference type="STRING" id="398512.Bccel_5048"/>
<dbReference type="SUPFAM" id="SSF55383">
    <property type="entry name" value="Copper amine oxidase, domain N"/>
    <property type="match status" value="1"/>
</dbReference>
<keyword evidence="3 6" id="KW-0472">Membrane</keyword>
<keyword evidence="6" id="KW-1133">Transmembrane helix</keyword>
<dbReference type="InterPro" id="IPR006059">
    <property type="entry name" value="SBP"/>
</dbReference>
<dbReference type="AlphaFoldDB" id="A0A0L6JV98"/>
<dbReference type="EMBL" id="LGTC01000001">
    <property type="protein sequence ID" value="KNY29771.1"/>
    <property type="molecule type" value="Genomic_DNA"/>
</dbReference>
<proteinExistence type="predicted"/>
<sequence>MKRSLRVLLGVFVISITCIAAISIVWSYNTVRKIEAIVNDNIKIYLDDEEQVLKETDGSKISPVIINGRTYLPLRPMADLAGFGVEWDDRLQEVLLSSDKTKGRKYSKVISRNKKGELTFWHFNKDEMPEFVKAFNEAYPNIKVNAVAVTDKDYLYQNRLISRIRAHLDVPDVFSGEAAFIKQFVEMTDAFADITDRAKDYVGNMIPYTVEMGTDKNGVLRAVSPIGAPGALAYKKDAAKKYLGTDDPLKISEMLSTRDKMIAAAQTLKEKSKGKVALFPTFEEPLRMFMAGRSKGWVTDGKLTIDQKALDFIDFAKDMRDNKYEATLDQWSPDWSAAIADDEKALVWACPSWGIPWIIGSNDKQAANGGRWGLARPGIPYFWNGTWLGIYSKSENQDIAWEFVKYFTTNEDLMRKWAHESKDFPNNLQVIAEGYGEENKIMGIDIYKFYEPFIKDIDGSIFTEYDSEIQNIYTNNLGFYLNGGEFKTKDELIKAFKNRVKNSVVDITVE</sequence>
<evidence type="ECO:0000256" key="2">
    <source>
        <dbReference type="ARBA" id="ARBA00022729"/>
    </source>
</evidence>
<keyword evidence="5" id="KW-0449">Lipoprotein</keyword>
<keyword evidence="9" id="KW-1185">Reference proteome</keyword>
<dbReference type="Gene3D" id="3.40.190.10">
    <property type="entry name" value="Periplasmic binding protein-like II"/>
    <property type="match status" value="1"/>
</dbReference>
<feature type="transmembrane region" description="Helical" evidence="6">
    <location>
        <begin position="7"/>
        <end position="28"/>
    </location>
</feature>
<dbReference type="InterPro" id="IPR036582">
    <property type="entry name" value="Mao_N_sf"/>
</dbReference>
<evidence type="ECO:0000259" key="7">
    <source>
        <dbReference type="Pfam" id="PF07833"/>
    </source>
</evidence>
<evidence type="ECO:0000256" key="3">
    <source>
        <dbReference type="ARBA" id="ARBA00023136"/>
    </source>
</evidence>
<evidence type="ECO:0000313" key="8">
    <source>
        <dbReference type="EMBL" id="KNY29771.1"/>
    </source>
</evidence>
<keyword evidence="4" id="KW-0564">Palmitate</keyword>
<evidence type="ECO:0000256" key="1">
    <source>
        <dbReference type="ARBA" id="ARBA00022475"/>
    </source>
</evidence>
<dbReference type="PANTHER" id="PTHR43649:SF33">
    <property type="entry name" value="POLYGALACTURONAN_RHAMNOGALACTURONAN-BINDING PROTEIN YTCQ"/>
    <property type="match status" value="1"/>
</dbReference>
<comment type="caution">
    <text evidence="8">The sequence shown here is derived from an EMBL/GenBank/DDBJ whole genome shotgun (WGS) entry which is preliminary data.</text>
</comment>
<evidence type="ECO:0000256" key="4">
    <source>
        <dbReference type="ARBA" id="ARBA00023139"/>
    </source>
</evidence>
<dbReference type="PANTHER" id="PTHR43649">
    <property type="entry name" value="ARABINOSE-BINDING PROTEIN-RELATED"/>
    <property type="match status" value="1"/>
</dbReference>
<reference evidence="9" key="1">
    <citation type="submission" date="2015-07" db="EMBL/GenBank/DDBJ databases">
        <title>Near-Complete Genome Sequence of the Cellulolytic Bacterium Bacteroides (Pseudobacteroides) cellulosolvens ATCC 35603.</title>
        <authorList>
            <person name="Dassa B."/>
            <person name="Utturkar S.M."/>
            <person name="Klingeman D.M."/>
            <person name="Hurt R.A."/>
            <person name="Keller M."/>
            <person name="Xu J."/>
            <person name="Reddy Y.H.K."/>
            <person name="Borovok I."/>
            <person name="Grinberg I.R."/>
            <person name="Lamed R."/>
            <person name="Zhivin O."/>
            <person name="Bayer E.A."/>
            <person name="Brown S.D."/>
        </authorList>
    </citation>
    <scope>NUCLEOTIDE SEQUENCE [LARGE SCALE GENOMIC DNA]</scope>
    <source>
        <strain evidence="9">DSM 2933</strain>
    </source>
</reference>
<keyword evidence="6" id="KW-0812">Transmembrane</keyword>
<keyword evidence="2" id="KW-0732">Signal</keyword>
<dbReference type="Proteomes" id="UP000036923">
    <property type="component" value="Unassembled WGS sequence"/>
</dbReference>
<dbReference type="OrthoDB" id="55273at2"/>
<keyword evidence="1" id="KW-1003">Cell membrane</keyword>
<evidence type="ECO:0000313" key="9">
    <source>
        <dbReference type="Proteomes" id="UP000036923"/>
    </source>
</evidence>
<name>A0A0L6JV98_9FIRM</name>
<protein>
    <submittedName>
        <fullName evidence="8">Copper amine oxidase-like domain-containing protein</fullName>
    </submittedName>
</protein>
<dbReference type="InterPro" id="IPR012854">
    <property type="entry name" value="Cu_amine_oxidase-like_N"/>
</dbReference>
<gene>
    <name evidence="8" type="ORF">Bccel_5048</name>
</gene>
<dbReference type="InterPro" id="IPR050490">
    <property type="entry name" value="Bact_solute-bd_prot1"/>
</dbReference>
<feature type="domain" description="Copper amine oxidase-like N-terminal" evidence="7">
    <location>
        <begin position="60"/>
        <end position="101"/>
    </location>
</feature>
<dbReference type="RefSeq" id="WP_036943328.1">
    <property type="nucleotide sequence ID" value="NZ_JQKC01000021.1"/>
</dbReference>
<organism evidence="8 9">
    <name type="scientific">Pseudobacteroides cellulosolvens ATCC 35603 = DSM 2933</name>
    <dbReference type="NCBI Taxonomy" id="398512"/>
    <lineage>
        <taxon>Bacteria</taxon>
        <taxon>Bacillati</taxon>
        <taxon>Bacillota</taxon>
        <taxon>Clostridia</taxon>
        <taxon>Eubacteriales</taxon>
        <taxon>Oscillospiraceae</taxon>
        <taxon>Pseudobacteroides</taxon>
    </lineage>
</organism>
<dbReference type="PATRIC" id="fig|398512.5.peg.5288"/>
<evidence type="ECO:0000256" key="5">
    <source>
        <dbReference type="ARBA" id="ARBA00023288"/>
    </source>
</evidence>
<dbReference type="eggNOG" id="COG1653">
    <property type="taxonomic scope" value="Bacteria"/>
</dbReference>